<dbReference type="InterPro" id="IPR036249">
    <property type="entry name" value="Thioredoxin-like_sf"/>
</dbReference>
<accession>A0A4P9VRQ4</accession>
<keyword evidence="2" id="KW-1185">Reference proteome</keyword>
<evidence type="ECO:0000313" key="1">
    <source>
        <dbReference type="EMBL" id="RDH44832.1"/>
    </source>
</evidence>
<dbReference type="RefSeq" id="WP_094787902.1">
    <property type="nucleotide sequence ID" value="NZ_NDXW01000001.1"/>
</dbReference>
<sequence length="81" mass="9247">MTKRKLILYSTEGCHLCEQALCLINSTSHISSIDIEIVDIAVCDKLIALYGVHIPVLEDKLREKKLFWPFDEVQLSTWLSA</sequence>
<dbReference type="Pfam" id="PF05768">
    <property type="entry name" value="Glrx-like"/>
    <property type="match status" value="1"/>
</dbReference>
<dbReference type="Gene3D" id="3.40.30.10">
    <property type="entry name" value="Glutaredoxin"/>
    <property type="match status" value="1"/>
</dbReference>
<dbReference type="AlphaFoldDB" id="A0A4P9VRQ4"/>
<evidence type="ECO:0000313" key="2">
    <source>
        <dbReference type="Proteomes" id="UP000257039"/>
    </source>
</evidence>
<organism evidence="1 2">
    <name type="scientific">Zooshikella ganghwensis</name>
    <dbReference type="NCBI Taxonomy" id="202772"/>
    <lineage>
        <taxon>Bacteria</taxon>
        <taxon>Pseudomonadati</taxon>
        <taxon>Pseudomonadota</taxon>
        <taxon>Gammaproteobacteria</taxon>
        <taxon>Oceanospirillales</taxon>
        <taxon>Zooshikellaceae</taxon>
        <taxon>Zooshikella</taxon>
    </lineage>
</organism>
<comment type="caution">
    <text evidence="1">The sequence shown here is derived from an EMBL/GenBank/DDBJ whole genome shotgun (WGS) entry which is preliminary data.</text>
</comment>
<dbReference type="InterPro" id="IPR008554">
    <property type="entry name" value="Glutaredoxin-like"/>
</dbReference>
<dbReference type="SUPFAM" id="SSF52833">
    <property type="entry name" value="Thioredoxin-like"/>
    <property type="match status" value="1"/>
</dbReference>
<dbReference type="EMBL" id="NDXW01000001">
    <property type="protein sequence ID" value="RDH44832.1"/>
    <property type="molecule type" value="Genomic_DNA"/>
</dbReference>
<reference evidence="1 2" key="1">
    <citation type="submission" date="2017-04" db="EMBL/GenBank/DDBJ databases">
        <title>Draft genome sequence of Zooshikella ganghwensis VG4 isolated from Red Sea sediments.</title>
        <authorList>
            <person name="Rehman Z."/>
            <person name="Alam I."/>
            <person name="Kamau A."/>
            <person name="Bajic V."/>
            <person name="Leiknes T."/>
        </authorList>
    </citation>
    <scope>NUCLEOTIDE SEQUENCE [LARGE SCALE GENOMIC DNA]</scope>
    <source>
        <strain evidence="1 2">VG4</strain>
    </source>
</reference>
<dbReference type="Proteomes" id="UP000257039">
    <property type="component" value="Unassembled WGS sequence"/>
</dbReference>
<name>A0A4P9VRQ4_9GAMM</name>
<protein>
    <submittedName>
        <fullName evidence="1">Glutaredoxin family protein</fullName>
    </submittedName>
</protein>
<proteinExistence type="predicted"/>
<gene>
    <name evidence="1" type="ORF">B9G39_16105</name>
</gene>